<evidence type="ECO:0000256" key="3">
    <source>
        <dbReference type="RuleBase" id="RU363094"/>
    </source>
</evidence>
<dbReference type="PROSITE" id="PS51186">
    <property type="entry name" value="GNAT"/>
    <property type="match status" value="1"/>
</dbReference>
<evidence type="ECO:0000313" key="6">
    <source>
        <dbReference type="Proteomes" id="UP000249725"/>
    </source>
</evidence>
<dbReference type="EC" id="2.3.1.266" evidence="3"/>
<organism evidence="5 6">
    <name type="scientific">Phenylobacterium deserti</name>
    <dbReference type="NCBI Taxonomy" id="1914756"/>
    <lineage>
        <taxon>Bacteria</taxon>
        <taxon>Pseudomonadati</taxon>
        <taxon>Pseudomonadota</taxon>
        <taxon>Alphaproteobacteria</taxon>
        <taxon>Caulobacterales</taxon>
        <taxon>Caulobacteraceae</taxon>
        <taxon>Phenylobacterium</taxon>
    </lineage>
</organism>
<dbReference type="OrthoDB" id="9804026at2"/>
<dbReference type="SUPFAM" id="SSF55729">
    <property type="entry name" value="Acyl-CoA N-acyltransferases (Nat)"/>
    <property type="match status" value="1"/>
</dbReference>
<dbReference type="Gene3D" id="3.40.630.30">
    <property type="match status" value="1"/>
</dbReference>
<dbReference type="InterPro" id="IPR006464">
    <property type="entry name" value="AcTrfase_RimI/Ard1"/>
</dbReference>
<dbReference type="InterPro" id="IPR000182">
    <property type="entry name" value="GNAT_dom"/>
</dbReference>
<protein>
    <recommendedName>
        <fullName evidence="3">[Ribosomal protein bS18]-alanine N-acetyltransferase</fullName>
        <ecNumber evidence="3">2.3.1.266</ecNumber>
    </recommendedName>
</protein>
<evidence type="ECO:0000313" key="5">
    <source>
        <dbReference type="EMBL" id="RAK57229.1"/>
    </source>
</evidence>
<dbReference type="Pfam" id="PF00583">
    <property type="entry name" value="Acetyltransf_1"/>
    <property type="match status" value="1"/>
</dbReference>
<dbReference type="PANTHER" id="PTHR42919:SF8">
    <property type="entry name" value="N-ALPHA-ACETYLTRANSFERASE 50"/>
    <property type="match status" value="1"/>
</dbReference>
<comment type="subcellular location">
    <subcellularLocation>
        <location evidence="3">Cytoplasm</location>
    </subcellularLocation>
</comment>
<evidence type="ECO:0000256" key="1">
    <source>
        <dbReference type="ARBA" id="ARBA00022679"/>
    </source>
</evidence>
<keyword evidence="3" id="KW-0963">Cytoplasm</keyword>
<accession>A0A328ARP7</accession>
<proteinExistence type="inferred from homology"/>
<feature type="domain" description="N-acetyltransferase" evidence="4">
    <location>
        <begin position="1"/>
        <end position="147"/>
    </location>
</feature>
<keyword evidence="6" id="KW-1185">Reference proteome</keyword>
<gene>
    <name evidence="5" type="primary">rimI</name>
    <name evidence="5" type="ORF">DJ018_04575</name>
</gene>
<dbReference type="InterPro" id="IPR051556">
    <property type="entry name" value="N-term/lysine_N-AcTrnsfr"/>
</dbReference>
<dbReference type="CDD" id="cd04301">
    <property type="entry name" value="NAT_SF"/>
    <property type="match status" value="1"/>
</dbReference>
<keyword evidence="2 5" id="KW-0012">Acyltransferase</keyword>
<comment type="similarity">
    <text evidence="3">Belongs to the acetyltransferase family. RimI subfamily.</text>
</comment>
<dbReference type="NCBIfam" id="TIGR01575">
    <property type="entry name" value="rimI"/>
    <property type="match status" value="1"/>
</dbReference>
<comment type="caution">
    <text evidence="5">The sequence shown here is derived from an EMBL/GenBank/DDBJ whole genome shotgun (WGS) entry which is preliminary data.</text>
</comment>
<dbReference type="AlphaFoldDB" id="A0A328ARP7"/>
<dbReference type="RefSeq" id="WP_111513681.1">
    <property type="nucleotide sequence ID" value="NZ_QFYR01000001.1"/>
</dbReference>
<reference evidence="6" key="1">
    <citation type="submission" date="2018-05" db="EMBL/GenBank/DDBJ databases">
        <authorList>
            <person name="Li X."/>
        </authorList>
    </citation>
    <scope>NUCLEOTIDE SEQUENCE [LARGE SCALE GENOMIC DNA]</scope>
    <source>
        <strain evidence="6">YIM 73061</strain>
    </source>
</reference>
<dbReference type="GO" id="GO:0005737">
    <property type="term" value="C:cytoplasm"/>
    <property type="evidence" value="ECO:0007669"/>
    <property type="project" value="UniProtKB-SubCell"/>
</dbReference>
<evidence type="ECO:0000256" key="2">
    <source>
        <dbReference type="ARBA" id="ARBA00023315"/>
    </source>
</evidence>
<dbReference type="EMBL" id="QFYR01000001">
    <property type="protein sequence ID" value="RAK57229.1"/>
    <property type="molecule type" value="Genomic_DNA"/>
</dbReference>
<evidence type="ECO:0000259" key="4">
    <source>
        <dbReference type="PROSITE" id="PS51186"/>
    </source>
</evidence>
<comment type="function">
    <text evidence="3">Acetylates the N-terminal alanine of ribosomal protein bS18.</text>
</comment>
<keyword evidence="1 5" id="KW-0808">Transferase</keyword>
<name>A0A328ARP7_9CAUL</name>
<comment type="catalytic activity">
    <reaction evidence="3">
        <text>N-terminal L-alanyl-[ribosomal protein bS18] + acetyl-CoA = N-terminal N(alpha)-acetyl-L-alanyl-[ribosomal protein bS18] + CoA + H(+)</text>
        <dbReference type="Rhea" id="RHEA:43756"/>
        <dbReference type="Rhea" id="RHEA-COMP:10676"/>
        <dbReference type="Rhea" id="RHEA-COMP:10677"/>
        <dbReference type="ChEBI" id="CHEBI:15378"/>
        <dbReference type="ChEBI" id="CHEBI:57287"/>
        <dbReference type="ChEBI" id="CHEBI:57288"/>
        <dbReference type="ChEBI" id="CHEBI:64718"/>
        <dbReference type="ChEBI" id="CHEBI:83683"/>
        <dbReference type="EC" id="2.3.1.266"/>
    </reaction>
</comment>
<dbReference type="InterPro" id="IPR016181">
    <property type="entry name" value="Acyl_CoA_acyltransferase"/>
</dbReference>
<sequence length="151" mass="15651">MSLAFATPGQAATFAAVHARAFPSPWGASEFEELLASPGVFGLLHGEAEAIGLVLCRIAAGEMEVLTLGVSGEARRSGVGRQLMLAALASARQLGAQEAFLEVAVDNDAAVALYESLGFSRAGLRRAYYDRGTAGRVDALVMRLDLSAPAA</sequence>
<dbReference type="GO" id="GO:0008999">
    <property type="term" value="F:protein-N-terminal-alanine acetyltransferase activity"/>
    <property type="evidence" value="ECO:0007669"/>
    <property type="project" value="UniProtKB-EC"/>
</dbReference>
<dbReference type="Proteomes" id="UP000249725">
    <property type="component" value="Unassembled WGS sequence"/>
</dbReference>
<dbReference type="PANTHER" id="PTHR42919">
    <property type="entry name" value="N-ALPHA-ACETYLTRANSFERASE"/>
    <property type="match status" value="1"/>
</dbReference>